<proteinExistence type="predicted"/>
<organism evidence="1 2">
    <name type="scientific">Flavobacterium anhuiense</name>
    <dbReference type="NCBI Taxonomy" id="459526"/>
    <lineage>
        <taxon>Bacteria</taxon>
        <taxon>Pseudomonadati</taxon>
        <taxon>Bacteroidota</taxon>
        <taxon>Flavobacteriia</taxon>
        <taxon>Flavobacteriales</taxon>
        <taxon>Flavobacteriaceae</taxon>
        <taxon>Flavobacterium</taxon>
    </lineage>
</organism>
<reference evidence="1 2" key="1">
    <citation type="submission" date="2016-08" db="EMBL/GenBank/DDBJ databases">
        <title>Complete genome sequence of Flavobacterium johnsoniae strain GSE09, a volatile-producing biocontrol agent isolated from cucumber (Cucumis sativus).</title>
        <authorList>
            <person name="Jeong J.-J."/>
            <person name="Oh J.Y."/>
            <person name="Jim Y.J."/>
            <person name="Sang M.K."/>
            <person name="Kim K.D."/>
        </authorList>
    </citation>
    <scope>NUCLEOTIDE SEQUENCE [LARGE SCALE GENOMIC DNA]</scope>
    <source>
        <strain evidence="1 2">GSE09</strain>
    </source>
</reference>
<name>A0AAC9D2T4_9FLAO</name>
<accession>A0AAC9D2T4</accession>
<evidence type="ECO:0000313" key="1">
    <source>
        <dbReference type="EMBL" id="AOC94547.1"/>
    </source>
</evidence>
<sequence>MALISRNTCFLTFRSDICSLILKKDFFLNFRTVFKIDFVKISIIYFLICYNNVNRYGKRFLSRIFADNFYLTLKISTLNL</sequence>
<protein>
    <submittedName>
        <fullName evidence="1">Uncharacterized protein</fullName>
    </submittedName>
</protein>
<dbReference type="EMBL" id="CP016907">
    <property type="protein sequence ID" value="AOC94547.1"/>
    <property type="molecule type" value="Genomic_DNA"/>
</dbReference>
<dbReference type="KEGG" id="fjg:BB050_01417"/>
<dbReference type="Proteomes" id="UP000093276">
    <property type="component" value="Chromosome"/>
</dbReference>
<dbReference type="AlphaFoldDB" id="A0AAC9D2T4"/>
<evidence type="ECO:0000313" key="2">
    <source>
        <dbReference type="Proteomes" id="UP000093276"/>
    </source>
</evidence>
<gene>
    <name evidence="1" type="ORF">BB050_01417</name>
</gene>